<dbReference type="AlphaFoldDB" id="A0A6G1I3Q8"/>
<feature type="compositionally biased region" description="Polar residues" evidence="2">
    <location>
        <begin position="233"/>
        <end position="244"/>
    </location>
</feature>
<keyword evidence="1" id="KW-0175">Coiled coil</keyword>
<feature type="compositionally biased region" description="Basic and acidic residues" evidence="2">
    <location>
        <begin position="581"/>
        <end position="596"/>
    </location>
</feature>
<accession>A0A6G1I3Q8</accession>
<feature type="region of interest" description="Disordered" evidence="2">
    <location>
        <begin position="1"/>
        <end position="102"/>
    </location>
</feature>
<feature type="compositionally biased region" description="Low complexity" evidence="2">
    <location>
        <begin position="494"/>
        <end position="510"/>
    </location>
</feature>
<feature type="compositionally biased region" description="Polar residues" evidence="2">
    <location>
        <begin position="253"/>
        <end position="264"/>
    </location>
</feature>
<evidence type="ECO:0000256" key="2">
    <source>
        <dbReference type="SAM" id="MobiDB-lite"/>
    </source>
</evidence>
<feature type="compositionally biased region" description="Low complexity" evidence="2">
    <location>
        <begin position="45"/>
        <end position="63"/>
    </location>
</feature>
<evidence type="ECO:0008006" key="5">
    <source>
        <dbReference type="Google" id="ProtNLM"/>
    </source>
</evidence>
<reference evidence="3" key="1">
    <citation type="journal article" date="2020" name="Stud. Mycol.">
        <title>101 Dothideomycetes genomes: a test case for predicting lifestyles and emergence of pathogens.</title>
        <authorList>
            <person name="Haridas S."/>
            <person name="Albert R."/>
            <person name="Binder M."/>
            <person name="Bloem J."/>
            <person name="Labutti K."/>
            <person name="Salamov A."/>
            <person name="Andreopoulos B."/>
            <person name="Baker S."/>
            <person name="Barry K."/>
            <person name="Bills G."/>
            <person name="Bluhm B."/>
            <person name="Cannon C."/>
            <person name="Castanera R."/>
            <person name="Culley D."/>
            <person name="Daum C."/>
            <person name="Ezra D."/>
            <person name="Gonzalez J."/>
            <person name="Henrissat B."/>
            <person name="Kuo A."/>
            <person name="Liang C."/>
            <person name="Lipzen A."/>
            <person name="Lutzoni F."/>
            <person name="Magnuson J."/>
            <person name="Mondo S."/>
            <person name="Nolan M."/>
            <person name="Ohm R."/>
            <person name="Pangilinan J."/>
            <person name="Park H.-J."/>
            <person name="Ramirez L."/>
            <person name="Alfaro M."/>
            <person name="Sun H."/>
            <person name="Tritt A."/>
            <person name="Yoshinaga Y."/>
            <person name="Zwiers L.-H."/>
            <person name="Turgeon B."/>
            <person name="Goodwin S."/>
            <person name="Spatafora J."/>
            <person name="Crous P."/>
            <person name="Grigoriev I."/>
        </authorList>
    </citation>
    <scope>NUCLEOTIDE SEQUENCE</scope>
    <source>
        <strain evidence="3">CBS 262.69</strain>
    </source>
</reference>
<evidence type="ECO:0000313" key="3">
    <source>
        <dbReference type="EMBL" id="KAF2402615.1"/>
    </source>
</evidence>
<dbReference type="OrthoDB" id="2121319at2759"/>
<feature type="coiled-coil region" evidence="1">
    <location>
        <begin position="274"/>
        <end position="319"/>
    </location>
</feature>
<protein>
    <recommendedName>
        <fullName evidence="5">M protein, serotype 2.1</fullName>
    </recommendedName>
</protein>
<dbReference type="EMBL" id="ML996691">
    <property type="protein sequence ID" value="KAF2402615.1"/>
    <property type="molecule type" value="Genomic_DNA"/>
</dbReference>
<feature type="compositionally biased region" description="Pro residues" evidence="2">
    <location>
        <begin position="434"/>
        <end position="462"/>
    </location>
</feature>
<gene>
    <name evidence="3" type="ORF">EJ06DRAFT_520556</name>
</gene>
<feature type="region of interest" description="Disordered" evidence="2">
    <location>
        <begin position="419"/>
        <end position="537"/>
    </location>
</feature>
<feature type="region of interest" description="Disordered" evidence="2">
    <location>
        <begin position="216"/>
        <end position="264"/>
    </location>
</feature>
<feature type="compositionally biased region" description="Basic and acidic residues" evidence="2">
    <location>
        <begin position="216"/>
        <end position="231"/>
    </location>
</feature>
<organism evidence="3 4">
    <name type="scientific">Trichodelitschia bisporula</name>
    <dbReference type="NCBI Taxonomy" id="703511"/>
    <lineage>
        <taxon>Eukaryota</taxon>
        <taxon>Fungi</taxon>
        <taxon>Dikarya</taxon>
        <taxon>Ascomycota</taxon>
        <taxon>Pezizomycotina</taxon>
        <taxon>Dothideomycetes</taxon>
        <taxon>Dothideomycetes incertae sedis</taxon>
        <taxon>Phaeotrichales</taxon>
        <taxon>Phaeotrichaceae</taxon>
        <taxon>Trichodelitschia</taxon>
    </lineage>
</organism>
<feature type="compositionally biased region" description="Polar residues" evidence="2">
    <location>
        <begin position="64"/>
        <end position="79"/>
    </location>
</feature>
<dbReference type="PANTHER" id="PTHR38120">
    <property type="entry name" value="EXPRESSED PROTEIN"/>
    <property type="match status" value="1"/>
</dbReference>
<keyword evidence="4" id="KW-1185">Reference proteome</keyword>
<sequence length="651" mass="69875">MSANVKKHAGVAAQHSPASGRNSPAGSGRPASPSTTGTTPGGQGTPRKSTAGPASASTTTGSPNGVTRSRSVRTTNGTPISARAAVKRPSQSSNLIQAMTPADEDARIEAAALIEDLKTRLQKTESATEEYAKQVQVLQARLDESTMEQGRLEERVHEEEERVQDLENEKRESVRQRRELEAIYETERATMIKEKEATQRRDEELQGIIARLKESLAQRDSRPGLTDEKRLSRTASYPLSSSPTLDAHFAPPSSLQRTNSKNNSKLVLQKDKMIESLRLELAEAQIKLVEMENMGGGRMQELERTLLEARMTNARLMEDNESYQLLLGEKTLNGDFARTDILRSTPSGPADDHPAPPSGGASLADELSLADDSEAHEDDAHVRRLEAELATQKDQNKALTLYINKIIERILQHQGGYENILSNSEDPDPAPAAAQPPPPPPKDKVLPPPPKDASPSMPPPAAPASSTPVPAASTTFLQRAKSVAIGGARQRPRPTTYTPAAAGAPVPGVTEDPNTAPRVPLQRTRSSRLSTDMRRTTGEWSGAAAAVLVGNMYRGGEGSPRTSVFMRQASGGPGIGGGVKEGVKEEGDEEDPRKAALEALTGSGSGEKEEVPSPPRSVASGTERAPQTGAVMAGNKPRPLRGIDWWWLFPL</sequence>
<evidence type="ECO:0000313" key="4">
    <source>
        <dbReference type="Proteomes" id="UP000799640"/>
    </source>
</evidence>
<dbReference type="Gene3D" id="1.20.5.2440">
    <property type="match status" value="1"/>
</dbReference>
<feature type="compositionally biased region" description="Low complexity" evidence="2">
    <location>
        <begin position="23"/>
        <end position="38"/>
    </location>
</feature>
<name>A0A6G1I3Q8_9PEZI</name>
<feature type="compositionally biased region" description="Basic and acidic residues" evidence="2">
    <location>
        <begin position="150"/>
        <end position="171"/>
    </location>
</feature>
<feature type="compositionally biased region" description="Low complexity" evidence="2">
    <location>
        <begin position="463"/>
        <end position="473"/>
    </location>
</feature>
<evidence type="ECO:0000256" key="1">
    <source>
        <dbReference type="SAM" id="Coils"/>
    </source>
</evidence>
<feature type="region of interest" description="Disordered" evidence="2">
    <location>
        <begin position="146"/>
        <end position="171"/>
    </location>
</feature>
<feature type="region of interest" description="Disordered" evidence="2">
    <location>
        <begin position="560"/>
        <end position="636"/>
    </location>
</feature>
<proteinExistence type="predicted"/>
<dbReference type="PANTHER" id="PTHR38120:SF1">
    <property type="entry name" value="M PROTEIN, SEROTYPE 2.1"/>
    <property type="match status" value="1"/>
</dbReference>
<feature type="compositionally biased region" description="Gly residues" evidence="2">
    <location>
        <begin position="571"/>
        <end position="580"/>
    </location>
</feature>
<dbReference type="Proteomes" id="UP000799640">
    <property type="component" value="Unassembled WGS sequence"/>
</dbReference>
<feature type="region of interest" description="Disordered" evidence="2">
    <location>
        <begin position="340"/>
        <end position="364"/>
    </location>
</feature>